<name>A0A1X2HXK4_9FUNG</name>
<keyword evidence="1" id="KW-0472">Membrane</keyword>
<accession>A0A1X2HXK4</accession>
<gene>
    <name evidence="2" type="ORF">BCR42DRAFT_398539</name>
</gene>
<keyword evidence="1" id="KW-1133">Transmembrane helix</keyword>
<organism evidence="2 3">
    <name type="scientific">Absidia repens</name>
    <dbReference type="NCBI Taxonomy" id="90262"/>
    <lineage>
        <taxon>Eukaryota</taxon>
        <taxon>Fungi</taxon>
        <taxon>Fungi incertae sedis</taxon>
        <taxon>Mucoromycota</taxon>
        <taxon>Mucoromycotina</taxon>
        <taxon>Mucoromycetes</taxon>
        <taxon>Mucorales</taxon>
        <taxon>Cunninghamellaceae</taxon>
        <taxon>Absidia</taxon>
    </lineage>
</organism>
<keyword evidence="3" id="KW-1185">Reference proteome</keyword>
<dbReference type="AlphaFoldDB" id="A0A1X2HXK4"/>
<keyword evidence="1" id="KW-0812">Transmembrane</keyword>
<feature type="transmembrane region" description="Helical" evidence="1">
    <location>
        <begin position="20"/>
        <end position="40"/>
    </location>
</feature>
<reference evidence="2 3" key="1">
    <citation type="submission" date="2016-07" db="EMBL/GenBank/DDBJ databases">
        <title>Pervasive Adenine N6-methylation of Active Genes in Fungi.</title>
        <authorList>
            <consortium name="DOE Joint Genome Institute"/>
            <person name="Mondo S.J."/>
            <person name="Dannebaum R.O."/>
            <person name="Kuo R.C."/>
            <person name="Labutti K."/>
            <person name="Haridas S."/>
            <person name="Kuo A."/>
            <person name="Salamov A."/>
            <person name="Ahrendt S.R."/>
            <person name="Lipzen A."/>
            <person name="Sullivan W."/>
            <person name="Andreopoulos W.B."/>
            <person name="Clum A."/>
            <person name="Lindquist E."/>
            <person name="Daum C."/>
            <person name="Ramamoorthy G.K."/>
            <person name="Gryganskyi A."/>
            <person name="Culley D."/>
            <person name="Magnuson J.K."/>
            <person name="James T.Y."/>
            <person name="O'Malley M.A."/>
            <person name="Stajich J.E."/>
            <person name="Spatafora J.W."/>
            <person name="Visel A."/>
            <person name="Grigoriev I.V."/>
        </authorList>
    </citation>
    <scope>NUCLEOTIDE SEQUENCE [LARGE SCALE GENOMIC DNA]</scope>
    <source>
        <strain evidence="2 3">NRRL 1336</strain>
    </source>
</reference>
<evidence type="ECO:0000313" key="3">
    <source>
        <dbReference type="Proteomes" id="UP000193560"/>
    </source>
</evidence>
<comment type="caution">
    <text evidence="2">The sequence shown here is derived from an EMBL/GenBank/DDBJ whole genome shotgun (WGS) entry which is preliminary data.</text>
</comment>
<protein>
    <submittedName>
        <fullName evidence="2">Uncharacterized protein</fullName>
    </submittedName>
</protein>
<proteinExistence type="predicted"/>
<evidence type="ECO:0000313" key="2">
    <source>
        <dbReference type="EMBL" id="ORZ04753.1"/>
    </source>
</evidence>
<sequence length="108" mass="12013">MAVAVHKKKKDQKVDEDGKLVVVGVISIMALVPIMNTLCLRERDVLKLFWVEQNGVSCALLWIEGCECVVSNKAGSILGFTVHMIKKGIRIFFMPGVNICFCDTTSKR</sequence>
<dbReference type="EMBL" id="MCGE01000048">
    <property type="protein sequence ID" value="ORZ04753.1"/>
    <property type="molecule type" value="Genomic_DNA"/>
</dbReference>
<evidence type="ECO:0000256" key="1">
    <source>
        <dbReference type="SAM" id="Phobius"/>
    </source>
</evidence>
<dbReference type="Proteomes" id="UP000193560">
    <property type="component" value="Unassembled WGS sequence"/>
</dbReference>